<proteinExistence type="predicted"/>
<accession>A0A368XBT6</accession>
<dbReference type="Proteomes" id="UP000252884">
    <property type="component" value="Unassembled WGS sequence"/>
</dbReference>
<dbReference type="InterPro" id="IPR009628">
    <property type="entry name" value="Phage_tape_measure_N"/>
</dbReference>
<organism evidence="3 4">
    <name type="scientific">Pseudorhodoferax soli</name>
    <dbReference type="NCBI Taxonomy" id="545864"/>
    <lineage>
        <taxon>Bacteria</taxon>
        <taxon>Pseudomonadati</taxon>
        <taxon>Pseudomonadota</taxon>
        <taxon>Betaproteobacteria</taxon>
        <taxon>Burkholderiales</taxon>
        <taxon>Comamonadaceae</taxon>
    </lineage>
</organism>
<feature type="domain" description="Bacteriophage tail tape measure N-terminal" evidence="1">
    <location>
        <begin position="132"/>
        <end position="334"/>
    </location>
</feature>
<dbReference type="InterPro" id="IPR006431">
    <property type="entry name" value="Phage_tape_meas_C"/>
</dbReference>
<reference evidence="3 4" key="1">
    <citation type="submission" date="2018-07" db="EMBL/GenBank/DDBJ databases">
        <title>Genomic Encyclopedia of Type Strains, Phase IV (KMG-IV): sequencing the most valuable type-strain genomes for metagenomic binning, comparative biology and taxonomic classification.</title>
        <authorList>
            <person name="Goeker M."/>
        </authorList>
    </citation>
    <scope>NUCLEOTIDE SEQUENCE [LARGE SCALE GENOMIC DNA]</scope>
    <source>
        <strain evidence="3 4">DSM 21634</strain>
    </source>
</reference>
<comment type="caution">
    <text evidence="3">The sequence shown here is derived from an EMBL/GenBank/DDBJ whole genome shotgun (WGS) entry which is preliminary data.</text>
</comment>
<protein>
    <submittedName>
        <fullName evidence="3">Lambda family phage tail tape measure protein</fullName>
    </submittedName>
</protein>
<dbReference type="AlphaFoldDB" id="A0A368XBT6"/>
<dbReference type="Pfam" id="PF06791">
    <property type="entry name" value="TMP_2"/>
    <property type="match status" value="1"/>
</dbReference>
<evidence type="ECO:0000313" key="4">
    <source>
        <dbReference type="Proteomes" id="UP000252884"/>
    </source>
</evidence>
<sequence>MAGDLKAQLEISADASGVEAGVNKAKKSLATLGAAAASEGKRAADGLDGVGKGGDRAAARVDSATKNLIGSIQRTTAAMEAGGRSGSKYFETLAAQRGVNVDVLKPYLAQLDAVTAKQKVAEAALAATAPALNNVGMSARATAAAMRQVPAQFTDIITSLQGGQAPLTVLLQQGGQLKDTFGGIGPAAKALGGYVLGLVNPFTLAAGAAGALAYAYSLGSKEADGYYKALVLTGNASGTTAGQLQQMAKNIDAVIGTQASAADALTAFAAAGDVQAKNLERFATLALKLEKATGQSVAETVKQFSELGKDPVAASEKLNSSMNYLTGTVLQQIKALEGQGQAMKAANLAQTVFADTIEDRTGKITANLGSIETAWNGIKDAIGDTIDALKNIGRAKLPEVELSATRKNIAYLEGQVASRLSRNSATGDLTGQLAAAKALEATLSATVTSSAALAKADGERTAQTKARREFDKDSAKYLSDQVKMTKEIERARTTGLAANASPKEIADRVAAIRAEYAKKGPQPRDTTRADASARANLDIADLKARAAELTSTYSNTERVLEAQRSAGLVSESAYYDQKKKLLAETTAAQVDALNAENERLAQQKLNTADGLNRDRQVLENGQRIARLMADAATGQKVLDTEATKALNQYAASILSAKQAAQDYYDTTERQQQRELAGYGQGQARRNFDSGVSQIEDRYSSQKRDLQNSRAILEMEGRFTAEARKQYEERFGIIETFQAMSIESFRKHYAQRQGLEATTGKGQSEAIADYMEMSRNAASQTASMWSNGLSAAEDAWVRFATTGKLSMKDLVNSVLAGFARMQARKGISGLLSALIPGAGASASSSSSGWSAGSYDSLFSFAKGGVMSSAGALPLSKYASGGVASSPQLALFGEGRQAEAFVPLPDGRRIPVAMEGGGGTNVYLTQHIDARGADAGVEQRIRAMKPEIVREALAAVQGQANRGGSFARSVGRR</sequence>
<dbReference type="OrthoDB" id="363355at2"/>
<dbReference type="Pfam" id="PF09718">
    <property type="entry name" value="Tape_meas_lam_C"/>
    <property type="match status" value="1"/>
</dbReference>
<name>A0A368XBT6_9BURK</name>
<feature type="domain" description="Bacteriophage tail tape measure C-terminal" evidence="2">
    <location>
        <begin position="761"/>
        <end position="830"/>
    </location>
</feature>
<evidence type="ECO:0000259" key="2">
    <source>
        <dbReference type="Pfam" id="PF09718"/>
    </source>
</evidence>
<keyword evidence="4" id="KW-1185">Reference proteome</keyword>
<gene>
    <name evidence="3" type="ORF">DES41_113103</name>
</gene>
<dbReference type="EMBL" id="QPJK01000013">
    <property type="protein sequence ID" value="RCW65179.1"/>
    <property type="molecule type" value="Genomic_DNA"/>
</dbReference>
<evidence type="ECO:0000259" key="1">
    <source>
        <dbReference type="Pfam" id="PF06791"/>
    </source>
</evidence>
<evidence type="ECO:0000313" key="3">
    <source>
        <dbReference type="EMBL" id="RCW65179.1"/>
    </source>
</evidence>